<proteinExistence type="predicted"/>
<sequence length="197" mass="21050">MSFKSSPFWLTALLGPFFVSPLHAEESALELPSGAKVGVEVVEALKFDSSEKRYSDILLHPKQASGTTHSLPEYCLLVANAQLNGDRVRITTQDATCIETHDSESAIYSGTFSASAYAEDGQYGLACDDGSCSLTPGQPFVLALDQSVRIDAQDNPSADINAIRRQANGEGVGNPIPGERPDPDQSVENPAPIEQPE</sequence>
<feature type="region of interest" description="Disordered" evidence="1">
    <location>
        <begin position="164"/>
        <end position="197"/>
    </location>
</feature>
<gene>
    <name evidence="3" type="ORF">SAMN04490369_104421</name>
</gene>
<keyword evidence="2" id="KW-0732">Signal</keyword>
<dbReference type="Proteomes" id="UP000199493">
    <property type="component" value="Unassembled WGS sequence"/>
</dbReference>
<reference evidence="3 4" key="1">
    <citation type="submission" date="2016-10" db="EMBL/GenBank/DDBJ databases">
        <authorList>
            <person name="de Groot N.N."/>
        </authorList>
    </citation>
    <scope>NUCLEOTIDE SEQUENCE [LARGE SCALE GENOMIC DNA]</scope>
    <source>
        <strain evidence="3 4">558</strain>
    </source>
</reference>
<protein>
    <submittedName>
        <fullName evidence="3">Uncharacterized protein</fullName>
    </submittedName>
</protein>
<organism evidence="3 4">
    <name type="scientific">Vreelandella aquamarina</name>
    <dbReference type="NCBI Taxonomy" id="77097"/>
    <lineage>
        <taxon>Bacteria</taxon>
        <taxon>Pseudomonadati</taxon>
        <taxon>Pseudomonadota</taxon>
        <taxon>Gammaproteobacteria</taxon>
        <taxon>Oceanospirillales</taxon>
        <taxon>Halomonadaceae</taxon>
        <taxon>Vreelandella</taxon>
    </lineage>
</organism>
<accession>A0A1H8LX41</accession>
<name>A0A1H8LX41_9GAMM</name>
<evidence type="ECO:0000256" key="1">
    <source>
        <dbReference type="SAM" id="MobiDB-lite"/>
    </source>
</evidence>
<evidence type="ECO:0000313" key="4">
    <source>
        <dbReference type="Proteomes" id="UP000199493"/>
    </source>
</evidence>
<feature type="chain" id="PRO_5011434553" evidence="2">
    <location>
        <begin position="25"/>
        <end position="197"/>
    </location>
</feature>
<evidence type="ECO:0000313" key="3">
    <source>
        <dbReference type="EMBL" id="SEO09712.1"/>
    </source>
</evidence>
<evidence type="ECO:0000256" key="2">
    <source>
        <dbReference type="SAM" id="SignalP"/>
    </source>
</evidence>
<dbReference type="EMBL" id="FODB01000044">
    <property type="protein sequence ID" value="SEO09712.1"/>
    <property type="molecule type" value="Genomic_DNA"/>
</dbReference>
<dbReference type="AlphaFoldDB" id="A0A1H8LX41"/>
<dbReference type="RefSeq" id="WP_044628003.1">
    <property type="nucleotide sequence ID" value="NZ_FODB01000044.1"/>
</dbReference>
<feature type="signal peptide" evidence="2">
    <location>
        <begin position="1"/>
        <end position="24"/>
    </location>
</feature>